<dbReference type="GO" id="GO:0016987">
    <property type="term" value="F:sigma factor activity"/>
    <property type="evidence" value="ECO:0007669"/>
    <property type="project" value="UniProtKB-KW"/>
</dbReference>
<evidence type="ECO:0000256" key="5">
    <source>
        <dbReference type="SAM" id="Coils"/>
    </source>
</evidence>
<evidence type="ECO:0000313" key="9">
    <source>
        <dbReference type="Proteomes" id="UP000033035"/>
    </source>
</evidence>
<keyword evidence="4" id="KW-0804">Transcription</keyword>
<dbReference type="InterPro" id="IPR036388">
    <property type="entry name" value="WH-like_DNA-bd_sf"/>
</dbReference>
<comment type="similarity">
    <text evidence="1">Belongs to the sigma-70 factor family. ECF subfamily.</text>
</comment>
<dbReference type="PANTHER" id="PTHR43133:SF46">
    <property type="entry name" value="RNA POLYMERASE SIGMA-70 FACTOR ECF SUBFAMILY"/>
    <property type="match status" value="1"/>
</dbReference>
<feature type="coiled-coil region" evidence="5">
    <location>
        <begin position="90"/>
        <end position="124"/>
    </location>
</feature>
<reference evidence="8 9" key="1">
    <citation type="submission" date="2013-04" db="EMBL/GenBank/DDBJ databases">
        <title>The Genome Sequence of Parabacteroides gordonii DSM 23371.</title>
        <authorList>
            <consortium name="The Broad Institute Genomics Platform"/>
            <person name="Earl A."/>
            <person name="Ward D."/>
            <person name="Feldgarden M."/>
            <person name="Gevers D."/>
            <person name="Martens E."/>
            <person name="Sakamoto M."/>
            <person name="Benno Y."/>
            <person name="Suzuki N."/>
            <person name="Matsunaga N."/>
            <person name="Koshihara K."/>
            <person name="Seki M."/>
            <person name="Komiya H."/>
            <person name="Walker B."/>
            <person name="Young S."/>
            <person name="Zeng Q."/>
            <person name="Gargeya S."/>
            <person name="Fitzgerald M."/>
            <person name="Haas B."/>
            <person name="Abouelleil A."/>
            <person name="Allen A.W."/>
            <person name="Alvarado L."/>
            <person name="Arachchi H.M."/>
            <person name="Berlin A.M."/>
            <person name="Chapman S.B."/>
            <person name="Gainer-Dewar J."/>
            <person name="Goldberg J."/>
            <person name="Griggs A."/>
            <person name="Gujja S."/>
            <person name="Hansen M."/>
            <person name="Howarth C."/>
            <person name="Imamovic A."/>
            <person name="Ireland A."/>
            <person name="Larimer J."/>
            <person name="McCowan C."/>
            <person name="Murphy C."/>
            <person name="Pearson M."/>
            <person name="Poon T.W."/>
            <person name="Priest M."/>
            <person name="Roberts A."/>
            <person name="Saif S."/>
            <person name="Shea T."/>
            <person name="Sisk P."/>
            <person name="Sykes S."/>
            <person name="Wortman J."/>
            <person name="Nusbaum C."/>
            <person name="Birren B."/>
        </authorList>
    </citation>
    <scope>NUCLEOTIDE SEQUENCE [LARGE SCALE GENOMIC DNA]</scope>
    <source>
        <strain evidence="8 9">MS-1</strain>
    </source>
</reference>
<dbReference type="Gene3D" id="1.10.10.10">
    <property type="entry name" value="Winged helix-like DNA-binding domain superfamily/Winged helix DNA-binding domain"/>
    <property type="match status" value="1"/>
</dbReference>
<proteinExistence type="inferred from homology"/>
<keyword evidence="3" id="KW-0731">Sigma factor</keyword>
<dbReference type="HOGENOM" id="CLU_047691_4_2_10"/>
<dbReference type="PATRIC" id="fig|1203610.3.peg.1587"/>
<sequence length="197" mass="23398">MHKRFLSISGQTDDELLILLQKGNERAFTAIYERYHKLLFVVAYKYLKDNDSAKDAVQQIFLKLWESRTLFSISINLRNYLYTMLKNHLLNEIRNNYTALEKNYELAQEAIEYENEILSKLEEKEMTEQLYRAINDLPEQKKAVCLYKLRDNLSNLEIAEKMQISIPTVKTHYSQAIKLLREHFDKLLILLLSSLFL</sequence>
<protein>
    <submittedName>
        <fullName evidence="8">RNA polymerase sigma-70 factor</fullName>
    </submittedName>
</protein>
<dbReference type="EMBL" id="AQHW01000009">
    <property type="protein sequence ID" value="KKB58670.1"/>
    <property type="molecule type" value="Genomic_DNA"/>
</dbReference>
<dbReference type="InterPro" id="IPR039425">
    <property type="entry name" value="RNA_pol_sigma-70-like"/>
</dbReference>
<dbReference type="Pfam" id="PF08281">
    <property type="entry name" value="Sigma70_r4_2"/>
    <property type="match status" value="1"/>
</dbReference>
<dbReference type="GO" id="GO:0006352">
    <property type="term" value="P:DNA-templated transcription initiation"/>
    <property type="evidence" value="ECO:0007669"/>
    <property type="project" value="InterPro"/>
</dbReference>
<evidence type="ECO:0000256" key="3">
    <source>
        <dbReference type="ARBA" id="ARBA00023082"/>
    </source>
</evidence>
<dbReference type="InterPro" id="IPR013324">
    <property type="entry name" value="RNA_pol_sigma_r3/r4-like"/>
</dbReference>
<evidence type="ECO:0000256" key="2">
    <source>
        <dbReference type="ARBA" id="ARBA00023015"/>
    </source>
</evidence>
<dbReference type="InterPro" id="IPR013325">
    <property type="entry name" value="RNA_pol_sigma_r2"/>
</dbReference>
<dbReference type="NCBIfam" id="TIGR02937">
    <property type="entry name" value="sigma70-ECF"/>
    <property type="match status" value="1"/>
</dbReference>
<dbReference type="InterPro" id="IPR014284">
    <property type="entry name" value="RNA_pol_sigma-70_dom"/>
</dbReference>
<evidence type="ECO:0000256" key="1">
    <source>
        <dbReference type="ARBA" id="ARBA00010641"/>
    </source>
</evidence>
<dbReference type="RefSeq" id="WP_044191423.1">
    <property type="nucleotide sequence ID" value="NZ_AUAE01000009.1"/>
</dbReference>
<name>A0A0F5JM76_9BACT</name>
<keyword evidence="9" id="KW-1185">Reference proteome</keyword>
<dbReference type="Proteomes" id="UP000033035">
    <property type="component" value="Unassembled WGS sequence"/>
</dbReference>
<feature type="domain" description="RNA polymerase sigma-70 region 2" evidence="6">
    <location>
        <begin position="31"/>
        <end position="96"/>
    </location>
</feature>
<feature type="domain" description="RNA polymerase sigma factor 70 region 4 type 2" evidence="7">
    <location>
        <begin position="128"/>
        <end position="180"/>
    </location>
</feature>
<dbReference type="AlphaFoldDB" id="A0A0F5JM76"/>
<evidence type="ECO:0000259" key="7">
    <source>
        <dbReference type="Pfam" id="PF08281"/>
    </source>
</evidence>
<dbReference type="PANTHER" id="PTHR43133">
    <property type="entry name" value="RNA POLYMERASE ECF-TYPE SIGMA FACTO"/>
    <property type="match status" value="1"/>
</dbReference>
<accession>A0A0F5JM76</accession>
<dbReference type="InterPro" id="IPR007627">
    <property type="entry name" value="RNA_pol_sigma70_r2"/>
</dbReference>
<evidence type="ECO:0000313" key="8">
    <source>
        <dbReference type="EMBL" id="KKB58670.1"/>
    </source>
</evidence>
<dbReference type="SUPFAM" id="SSF88659">
    <property type="entry name" value="Sigma3 and sigma4 domains of RNA polymerase sigma factors"/>
    <property type="match status" value="1"/>
</dbReference>
<evidence type="ECO:0000256" key="4">
    <source>
        <dbReference type="ARBA" id="ARBA00023163"/>
    </source>
</evidence>
<gene>
    <name evidence="8" type="ORF">HMPREF1536_01548</name>
</gene>
<dbReference type="InterPro" id="IPR013249">
    <property type="entry name" value="RNA_pol_sigma70_r4_t2"/>
</dbReference>
<keyword evidence="5" id="KW-0175">Coiled coil</keyword>
<dbReference type="Gene3D" id="1.10.1740.10">
    <property type="match status" value="1"/>
</dbReference>
<dbReference type="STRING" id="1203610.HMPREF1536_01548"/>
<dbReference type="GO" id="GO:0003677">
    <property type="term" value="F:DNA binding"/>
    <property type="evidence" value="ECO:0007669"/>
    <property type="project" value="InterPro"/>
</dbReference>
<dbReference type="Pfam" id="PF04542">
    <property type="entry name" value="Sigma70_r2"/>
    <property type="match status" value="1"/>
</dbReference>
<organism evidence="8 9">
    <name type="scientific">Parabacteroides gordonii MS-1 = DSM 23371</name>
    <dbReference type="NCBI Taxonomy" id="1203610"/>
    <lineage>
        <taxon>Bacteria</taxon>
        <taxon>Pseudomonadati</taxon>
        <taxon>Bacteroidota</taxon>
        <taxon>Bacteroidia</taxon>
        <taxon>Bacteroidales</taxon>
        <taxon>Tannerellaceae</taxon>
        <taxon>Parabacteroides</taxon>
    </lineage>
</organism>
<keyword evidence="2" id="KW-0805">Transcription regulation</keyword>
<evidence type="ECO:0000259" key="6">
    <source>
        <dbReference type="Pfam" id="PF04542"/>
    </source>
</evidence>
<dbReference type="NCBIfam" id="TIGR02985">
    <property type="entry name" value="Sig70_bacteroi1"/>
    <property type="match status" value="1"/>
</dbReference>
<dbReference type="InterPro" id="IPR014327">
    <property type="entry name" value="RNA_pol_sigma70_bacteroid"/>
</dbReference>
<dbReference type="SUPFAM" id="SSF88946">
    <property type="entry name" value="Sigma2 domain of RNA polymerase sigma factors"/>
    <property type="match status" value="1"/>
</dbReference>
<comment type="caution">
    <text evidence="8">The sequence shown here is derived from an EMBL/GenBank/DDBJ whole genome shotgun (WGS) entry which is preliminary data.</text>
</comment>